<feature type="transmembrane region" description="Helical" evidence="1">
    <location>
        <begin position="20"/>
        <end position="37"/>
    </location>
</feature>
<feature type="transmembrane region" description="Helical" evidence="1">
    <location>
        <begin position="238"/>
        <end position="270"/>
    </location>
</feature>
<proteinExistence type="predicted"/>
<feature type="transmembrane region" description="Helical" evidence="1">
    <location>
        <begin position="195"/>
        <end position="217"/>
    </location>
</feature>
<keyword evidence="3" id="KW-1185">Reference proteome</keyword>
<name>A0A564TSJ6_9FIRM</name>
<keyword evidence="1" id="KW-1133">Transmembrane helix</keyword>
<dbReference type="PANTHER" id="PTHR37305">
    <property type="entry name" value="INTEGRAL MEMBRANE PROTEIN-RELATED"/>
    <property type="match status" value="1"/>
</dbReference>
<keyword evidence="1" id="KW-0472">Membrane</keyword>
<accession>A0A564TSJ6</accession>
<evidence type="ECO:0000313" key="3">
    <source>
        <dbReference type="Proteomes" id="UP000409147"/>
    </source>
</evidence>
<dbReference type="GO" id="GO:0140359">
    <property type="term" value="F:ABC-type transporter activity"/>
    <property type="evidence" value="ECO:0007669"/>
    <property type="project" value="InterPro"/>
</dbReference>
<dbReference type="EMBL" id="CABHNB010000029">
    <property type="protein sequence ID" value="VUX10196.1"/>
    <property type="molecule type" value="Genomic_DNA"/>
</dbReference>
<dbReference type="Proteomes" id="UP000409147">
    <property type="component" value="Unassembled WGS sequence"/>
</dbReference>
<evidence type="ECO:0000256" key="1">
    <source>
        <dbReference type="SAM" id="Phobius"/>
    </source>
</evidence>
<sequence>MKRIGTLYAYELKKIASRKIVWIVGIIMIFLCAFLSFSDLISSSYYGEDEISGYEAMKINQEYARNLADRKIDDTLLREMQDYYSREDVEESNDSISGGQISIITDESQEDEIDKGIKEYTPIYAYVKEITEDSNMALKISSDELYKMREKSILQNRTDQMLTEKEMDYWEEKDKQIEKPFTYEYTESWSNLWNYMYTINYMILLMLAICLSNVFSVEYLRKTDAIILCSQYGKKHLYLAKVLAGISFGVIIAILFFGITAISSICVYGADGFSAALQIAFPLSSWNISVGESVLVLLFVLLIISVLYSVAIVILSEILKNSVAVMAIPVGIMILTMMIDIPYQFRIASQIYDLLPTNLLTVWELWDDRLVSVLGKYLTNFQIAPILYLIIIIVLFFVGKRVYLKHQIGAR</sequence>
<feature type="transmembrane region" description="Helical" evidence="1">
    <location>
        <begin position="377"/>
        <end position="398"/>
    </location>
</feature>
<dbReference type="RefSeq" id="WP_144369128.1">
    <property type="nucleotide sequence ID" value="NZ_CABHNB010000029.1"/>
</dbReference>
<feature type="transmembrane region" description="Helical" evidence="1">
    <location>
        <begin position="290"/>
        <end position="316"/>
    </location>
</feature>
<keyword evidence="1" id="KW-0812">Transmembrane</keyword>
<dbReference type="AlphaFoldDB" id="A0A564TSJ6"/>
<dbReference type="GO" id="GO:0005886">
    <property type="term" value="C:plasma membrane"/>
    <property type="evidence" value="ECO:0007669"/>
    <property type="project" value="UniProtKB-SubCell"/>
</dbReference>
<evidence type="ECO:0000313" key="2">
    <source>
        <dbReference type="EMBL" id="VUX10196.1"/>
    </source>
</evidence>
<protein>
    <submittedName>
        <fullName evidence="2">ABC-2 family transporter protein</fullName>
    </submittedName>
</protein>
<gene>
    <name evidence="2" type="ORF">ROSSTS7063_01959</name>
</gene>
<dbReference type="PANTHER" id="PTHR37305:SF1">
    <property type="entry name" value="MEMBRANE PROTEIN"/>
    <property type="match status" value="1"/>
</dbReference>
<reference evidence="2 3" key="1">
    <citation type="submission" date="2019-07" db="EMBL/GenBank/DDBJ databases">
        <authorList>
            <person name="Hibberd C M."/>
            <person name="Gehrig L. J."/>
            <person name="Chang H.-W."/>
            <person name="Venkatesh S."/>
        </authorList>
    </citation>
    <scope>NUCLEOTIDE SEQUENCE [LARGE SCALE GENOMIC DNA]</scope>
    <source>
        <strain evidence="2">Ruminococcus_obeum_SSTS_Bg7063</strain>
    </source>
</reference>
<feature type="transmembrane region" description="Helical" evidence="1">
    <location>
        <begin position="323"/>
        <end position="345"/>
    </location>
</feature>
<organism evidence="2 3">
    <name type="scientific">Blautia obeum</name>
    <dbReference type="NCBI Taxonomy" id="40520"/>
    <lineage>
        <taxon>Bacteria</taxon>
        <taxon>Bacillati</taxon>
        <taxon>Bacillota</taxon>
        <taxon>Clostridia</taxon>
        <taxon>Lachnospirales</taxon>
        <taxon>Lachnospiraceae</taxon>
        <taxon>Blautia</taxon>
    </lineage>
</organism>